<keyword evidence="1" id="KW-1133">Transmembrane helix</keyword>
<dbReference type="EMBL" id="WHNZ01000086">
    <property type="protein sequence ID" value="NOV04664.1"/>
    <property type="molecule type" value="Genomic_DNA"/>
</dbReference>
<gene>
    <name evidence="2" type="ORF">GC097_32365</name>
</gene>
<sequence>MMRDLGFIALGVFVIGIMLCMFVDVLIKNKSMMLSYQSQHGNENSERSVKVIEVFEGLEDFGASEELLSVQNREVVYPMYIDCSRIDHQVQPPAC</sequence>
<organism evidence="2 3">
    <name type="scientific">Paenibacillus planticolens</name>
    <dbReference type="NCBI Taxonomy" id="2654976"/>
    <lineage>
        <taxon>Bacteria</taxon>
        <taxon>Bacillati</taxon>
        <taxon>Bacillota</taxon>
        <taxon>Bacilli</taxon>
        <taxon>Bacillales</taxon>
        <taxon>Paenibacillaceae</taxon>
        <taxon>Paenibacillus</taxon>
    </lineage>
</organism>
<protein>
    <submittedName>
        <fullName evidence="2">Uncharacterized protein</fullName>
    </submittedName>
</protein>
<dbReference type="Proteomes" id="UP000618579">
    <property type="component" value="Unassembled WGS sequence"/>
</dbReference>
<feature type="transmembrane region" description="Helical" evidence="1">
    <location>
        <begin position="6"/>
        <end position="27"/>
    </location>
</feature>
<evidence type="ECO:0000313" key="3">
    <source>
        <dbReference type="Proteomes" id="UP000618579"/>
    </source>
</evidence>
<evidence type="ECO:0000256" key="1">
    <source>
        <dbReference type="SAM" id="Phobius"/>
    </source>
</evidence>
<evidence type="ECO:0000313" key="2">
    <source>
        <dbReference type="EMBL" id="NOV04664.1"/>
    </source>
</evidence>
<dbReference type="RefSeq" id="WP_171687473.1">
    <property type="nucleotide sequence ID" value="NZ_WHNZ01000086.1"/>
</dbReference>
<keyword evidence="1" id="KW-0472">Membrane</keyword>
<keyword evidence="1" id="KW-0812">Transmembrane</keyword>
<keyword evidence="3" id="KW-1185">Reference proteome</keyword>
<proteinExistence type="predicted"/>
<name>A0ABX1ZXC8_9BACL</name>
<reference evidence="2 3" key="1">
    <citation type="submission" date="2019-10" db="EMBL/GenBank/DDBJ databases">
        <title>Description of Paenibacillus pedi sp. nov.</title>
        <authorList>
            <person name="Carlier A."/>
            <person name="Qi S."/>
        </authorList>
    </citation>
    <scope>NUCLEOTIDE SEQUENCE [LARGE SCALE GENOMIC DNA]</scope>
    <source>
        <strain evidence="2 3">LMG 31457</strain>
    </source>
</reference>
<accession>A0ABX1ZXC8</accession>
<comment type="caution">
    <text evidence="2">The sequence shown here is derived from an EMBL/GenBank/DDBJ whole genome shotgun (WGS) entry which is preliminary data.</text>
</comment>